<feature type="transmembrane region" description="Helical" evidence="6">
    <location>
        <begin position="298"/>
        <end position="320"/>
    </location>
</feature>
<evidence type="ECO:0000256" key="6">
    <source>
        <dbReference type="SAM" id="Phobius"/>
    </source>
</evidence>
<feature type="transmembrane region" description="Helical" evidence="6">
    <location>
        <begin position="178"/>
        <end position="197"/>
    </location>
</feature>
<evidence type="ECO:0000256" key="5">
    <source>
        <dbReference type="ARBA" id="ARBA00023136"/>
    </source>
</evidence>
<dbReference type="EMBL" id="JAMLDX010000003">
    <property type="protein sequence ID" value="MCP3730024.1"/>
    <property type="molecule type" value="Genomic_DNA"/>
</dbReference>
<dbReference type="InterPro" id="IPR044770">
    <property type="entry name" value="MFS_spinster-like"/>
</dbReference>
<dbReference type="PROSITE" id="PS50850">
    <property type="entry name" value="MFS"/>
    <property type="match status" value="1"/>
</dbReference>
<feature type="transmembrane region" description="Helical" evidence="6">
    <location>
        <begin position="107"/>
        <end position="132"/>
    </location>
</feature>
<organism evidence="8 9">
    <name type="scientific">Sphingomonas tagetis</name>
    <dbReference type="NCBI Taxonomy" id="2949092"/>
    <lineage>
        <taxon>Bacteria</taxon>
        <taxon>Pseudomonadati</taxon>
        <taxon>Pseudomonadota</taxon>
        <taxon>Alphaproteobacteria</taxon>
        <taxon>Sphingomonadales</taxon>
        <taxon>Sphingomonadaceae</taxon>
        <taxon>Sphingomonas</taxon>
    </lineage>
</organism>
<dbReference type="PANTHER" id="PTHR23505:SF79">
    <property type="entry name" value="PROTEIN SPINSTER"/>
    <property type="match status" value="1"/>
</dbReference>
<dbReference type="Gene3D" id="1.20.1250.20">
    <property type="entry name" value="MFS general substrate transporter like domains"/>
    <property type="match status" value="1"/>
</dbReference>
<evidence type="ECO:0000256" key="1">
    <source>
        <dbReference type="ARBA" id="ARBA00004141"/>
    </source>
</evidence>
<feature type="transmembrane region" description="Helical" evidence="6">
    <location>
        <begin position="12"/>
        <end position="33"/>
    </location>
</feature>
<evidence type="ECO:0000256" key="4">
    <source>
        <dbReference type="ARBA" id="ARBA00022989"/>
    </source>
</evidence>
<evidence type="ECO:0000256" key="2">
    <source>
        <dbReference type="ARBA" id="ARBA00022448"/>
    </source>
</evidence>
<feature type="transmembrane region" description="Helical" evidence="6">
    <location>
        <begin position="359"/>
        <end position="381"/>
    </location>
</feature>
<dbReference type="PANTHER" id="PTHR23505">
    <property type="entry name" value="SPINSTER"/>
    <property type="match status" value="1"/>
</dbReference>
<feature type="transmembrane region" description="Helical" evidence="6">
    <location>
        <begin position="260"/>
        <end position="286"/>
    </location>
</feature>
<reference evidence="8" key="1">
    <citation type="submission" date="2022-05" db="EMBL/GenBank/DDBJ databases">
        <title>Sphingomonas sp. strain MG17 Genome sequencing and assembly.</title>
        <authorList>
            <person name="Kim I."/>
        </authorList>
    </citation>
    <scope>NUCLEOTIDE SEQUENCE</scope>
    <source>
        <strain evidence="8">MG17</strain>
    </source>
</reference>
<dbReference type="InterPro" id="IPR036259">
    <property type="entry name" value="MFS_trans_sf"/>
</dbReference>
<evidence type="ECO:0000256" key="3">
    <source>
        <dbReference type="ARBA" id="ARBA00022692"/>
    </source>
</evidence>
<sequence>MSDLAARRQRSPWFICFVLAGAYTVCAIDRFLMSIAVIPIKRDLALTDTQVGLLTGPSFAILYCVSGLFFGVLADRANRRNMITAGILAWSLATLLCALADDFPTLFLARTAVGLGEATLIPAVMSILPAIFKQESLGKAIGVFQTGVPMGKAIALIGGSALVGYLATHGELMGLADWQILFLVASVLGLPVALLMLTFEEPARNEKTGRGSLRSALAFARTIHSPLAVHCVAWTASLFVQATYVSWIPSFFVREHGMPIGAAGLMVGSLGFVGGAGGALLGGVYLDRLRRHVPERAVGMALATSLFLAIPAGLLMLLSASVHTAAIGYLLFVLVLTLGAPAGPAGIQLMVPERYRGTLTAGTYAMTSLVALMTGPLLVGILNDRIHTYDPALSLGVALMTICALGCLIGTVAGLMGRVNSS</sequence>
<feature type="domain" description="Major facilitator superfamily (MFS) profile" evidence="7">
    <location>
        <begin position="15"/>
        <end position="422"/>
    </location>
</feature>
<name>A0A9X2HLM3_9SPHN</name>
<accession>A0A9X2HLM3</accession>
<comment type="subcellular location">
    <subcellularLocation>
        <location evidence="1">Membrane</location>
        <topology evidence="1">Multi-pass membrane protein</topology>
    </subcellularLocation>
</comment>
<comment type="caution">
    <text evidence="8">The sequence shown here is derived from an EMBL/GenBank/DDBJ whole genome shotgun (WGS) entry which is preliminary data.</text>
</comment>
<feature type="transmembrane region" description="Helical" evidence="6">
    <location>
        <begin position="81"/>
        <end position="101"/>
    </location>
</feature>
<keyword evidence="5 6" id="KW-0472">Membrane</keyword>
<gene>
    <name evidence="8" type="ORF">M9978_06240</name>
</gene>
<evidence type="ECO:0000313" key="8">
    <source>
        <dbReference type="EMBL" id="MCP3730024.1"/>
    </source>
</evidence>
<evidence type="ECO:0000259" key="7">
    <source>
        <dbReference type="PROSITE" id="PS50850"/>
    </source>
</evidence>
<evidence type="ECO:0000313" key="9">
    <source>
        <dbReference type="Proteomes" id="UP001139451"/>
    </source>
</evidence>
<dbReference type="SUPFAM" id="SSF103473">
    <property type="entry name" value="MFS general substrate transporter"/>
    <property type="match status" value="1"/>
</dbReference>
<proteinExistence type="predicted"/>
<protein>
    <submittedName>
        <fullName evidence="8">MFS transporter</fullName>
    </submittedName>
</protein>
<feature type="transmembrane region" description="Helical" evidence="6">
    <location>
        <begin position="218"/>
        <end position="240"/>
    </location>
</feature>
<keyword evidence="4 6" id="KW-1133">Transmembrane helix</keyword>
<dbReference type="AlphaFoldDB" id="A0A9X2HLM3"/>
<keyword evidence="9" id="KW-1185">Reference proteome</keyword>
<keyword evidence="2" id="KW-0813">Transport</keyword>
<dbReference type="GO" id="GO:0016020">
    <property type="term" value="C:membrane"/>
    <property type="evidence" value="ECO:0007669"/>
    <property type="project" value="UniProtKB-SubCell"/>
</dbReference>
<feature type="transmembrane region" description="Helical" evidence="6">
    <location>
        <begin position="53"/>
        <end position="74"/>
    </location>
</feature>
<dbReference type="Pfam" id="PF07690">
    <property type="entry name" value="MFS_1"/>
    <property type="match status" value="1"/>
</dbReference>
<feature type="transmembrane region" description="Helical" evidence="6">
    <location>
        <begin position="326"/>
        <end position="347"/>
    </location>
</feature>
<feature type="transmembrane region" description="Helical" evidence="6">
    <location>
        <begin position="393"/>
        <end position="416"/>
    </location>
</feature>
<dbReference type="GO" id="GO:0022857">
    <property type="term" value="F:transmembrane transporter activity"/>
    <property type="evidence" value="ECO:0007669"/>
    <property type="project" value="InterPro"/>
</dbReference>
<dbReference type="InterPro" id="IPR020846">
    <property type="entry name" value="MFS_dom"/>
</dbReference>
<dbReference type="Proteomes" id="UP001139451">
    <property type="component" value="Unassembled WGS sequence"/>
</dbReference>
<keyword evidence="3 6" id="KW-0812">Transmembrane</keyword>
<dbReference type="RefSeq" id="WP_254292135.1">
    <property type="nucleotide sequence ID" value="NZ_JAMLDX010000003.1"/>
</dbReference>
<dbReference type="InterPro" id="IPR011701">
    <property type="entry name" value="MFS"/>
</dbReference>